<evidence type="ECO:0000256" key="1">
    <source>
        <dbReference type="SAM" id="Phobius"/>
    </source>
</evidence>
<evidence type="ECO:0008006" key="3">
    <source>
        <dbReference type="Google" id="ProtNLM"/>
    </source>
</evidence>
<name>A0A382MLJ2_9ZZZZ</name>
<organism evidence="2">
    <name type="scientific">marine metagenome</name>
    <dbReference type="NCBI Taxonomy" id="408172"/>
    <lineage>
        <taxon>unclassified sequences</taxon>
        <taxon>metagenomes</taxon>
        <taxon>ecological metagenomes</taxon>
    </lineage>
</organism>
<keyword evidence="1" id="KW-0472">Membrane</keyword>
<protein>
    <recommendedName>
        <fullName evidence="3">Hydrogenase nickel incorporation protein HypA</fullName>
    </recommendedName>
</protein>
<accession>A0A382MLJ2</accession>
<dbReference type="AlphaFoldDB" id="A0A382MLJ2"/>
<keyword evidence="1" id="KW-1133">Transmembrane helix</keyword>
<reference evidence="2" key="1">
    <citation type="submission" date="2018-05" db="EMBL/GenBank/DDBJ databases">
        <authorList>
            <person name="Lanie J.A."/>
            <person name="Ng W.-L."/>
            <person name="Kazmierczak K.M."/>
            <person name="Andrzejewski T.M."/>
            <person name="Davidsen T.M."/>
            <person name="Wayne K.J."/>
            <person name="Tettelin H."/>
            <person name="Glass J.I."/>
            <person name="Rusch D."/>
            <person name="Podicherti R."/>
            <person name="Tsui H.-C.T."/>
            <person name="Winkler M.E."/>
        </authorList>
    </citation>
    <scope>NUCLEOTIDE SEQUENCE</scope>
</reference>
<keyword evidence="1" id="KW-0812">Transmembrane</keyword>
<feature type="transmembrane region" description="Helical" evidence="1">
    <location>
        <begin position="6"/>
        <end position="29"/>
    </location>
</feature>
<gene>
    <name evidence="2" type="ORF">METZ01_LOCUS302344</name>
</gene>
<proteinExistence type="predicted"/>
<sequence length="80" mass="9514">MDALIHFPLTWMVLLSLGFFFVVTFYFWIRFEDRDERKYRELGATALFHCVKCGELFQVRGQKETADCPACGKNNLRLRF</sequence>
<evidence type="ECO:0000313" key="2">
    <source>
        <dbReference type="EMBL" id="SVC49490.1"/>
    </source>
</evidence>
<dbReference type="EMBL" id="UINC01094335">
    <property type="protein sequence ID" value="SVC49490.1"/>
    <property type="molecule type" value="Genomic_DNA"/>
</dbReference>